<dbReference type="RefSeq" id="WP_094022377.1">
    <property type="nucleotide sequence ID" value="NZ_FXYF01000011.1"/>
</dbReference>
<dbReference type="InterPro" id="IPR003838">
    <property type="entry name" value="ABC3_permease_C"/>
</dbReference>
<sequence length="291" mass="30310">MIPRDPGADRVVPPAGFTVRLTLFTSAAMAFLTVFALALSLAAGRLATSWGEDLARASTIRISAPEGQLAAQTGAVLRVLEQTPGIASARALTADEQRALLAPWFGPDLPLESLPMPQLIEVQESGEGFDTDGLRLRLHAEAPGAVLDEHSRWRRPLVAAADRLRLLGWLAIGLIGAATGAMVTLAAHAALAANAQVIAVLRLVGATDGYIAGAFVRRYTLRTLTGAALGTVAGLALLLLMPVGGGAGDILTGLRFAGLQWFWPLLVPPLAALVAFVATELAARRVLGELA</sequence>
<keyword evidence="3 6" id="KW-0812">Transmembrane</keyword>
<protein>
    <submittedName>
        <fullName evidence="8">FtsX-like permease family protein</fullName>
    </submittedName>
</protein>
<dbReference type="PANTHER" id="PTHR47755">
    <property type="entry name" value="CELL DIVISION PROTEIN FTSX"/>
    <property type="match status" value="1"/>
</dbReference>
<dbReference type="AlphaFoldDB" id="A0A238KYC9"/>
<evidence type="ECO:0000256" key="4">
    <source>
        <dbReference type="ARBA" id="ARBA00022989"/>
    </source>
</evidence>
<dbReference type="GO" id="GO:0005886">
    <property type="term" value="C:plasma membrane"/>
    <property type="evidence" value="ECO:0007669"/>
    <property type="project" value="UniProtKB-SubCell"/>
</dbReference>
<feature type="transmembrane region" description="Helical" evidence="6">
    <location>
        <begin position="20"/>
        <end position="42"/>
    </location>
</feature>
<evidence type="ECO:0000313" key="9">
    <source>
        <dbReference type="Proteomes" id="UP000207598"/>
    </source>
</evidence>
<name>A0A238KYC9_9RHOB</name>
<dbReference type="PANTHER" id="PTHR47755:SF1">
    <property type="entry name" value="CELL DIVISION PROTEIN FTSX"/>
    <property type="match status" value="1"/>
</dbReference>
<keyword evidence="9" id="KW-1185">Reference proteome</keyword>
<dbReference type="Pfam" id="PF02687">
    <property type="entry name" value="FtsX"/>
    <property type="match status" value="1"/>
</dbReference>
<gene>
    <name evidence="8" type="ORF">MAA8898_03597</name>
</gene>
<accession>A0A238KYC9</accession>
<organism evidence="8 9">
    <name type="scientific">Maliponia aquimaris</name>
    <dbReference type="NCBI Taxonomy" id="1673631"/>
    <lineage>
        <taxon>Bacteria</taxon>
        <taxon>Pseudomonadati</taxon>
        <taxon>Pseudomonadota</taxon>
        <taxon>Alphaproteobacteria</taxon>
        <taxon>Rhodobacterales</taxon>
        <taxon>Paracoccaceae</taxon>
        <taxon>Maliponia</taxon>
    </lineage>
</organism>
<evidence type="ECO:0000259" key="7">
    <source>
        <dbReference type="Pfam" id="PF02687"/>
    </source>
</evidence>
<dbReference type="EMBL" id="FXYF01000011">
    <property type="protein sequence ID" value="SMX47202.1"/>
    <property type="molecule type" value="Genomic_DNA"/>
</dbReference>
<keyword evidence="2" id="KW-1003">Cell membrane</keyword>
<evidence type="ECO:0000256" key="2">
    <source>
        <dbReference type="ARBA" id="ARBA00022475"/>
    </source>
</evidence>
<keyword evidence="5 6" id="KW-0472">Membrane</keyword>
<comment type="subcellular location">
    <subcellularLocation>
        <location evidence="1">Cell membrane</location>
        <topology evidence="1">Multi-pass membrane protein</topology>
    </subcellularLocation>
</comment>
<evidence type="ECO:0000256" key="1">
    <source>
        <dbReference type="ARBA" id="ARBA00004651"/>
    </source>
</evidence>
<feature type="transmembrane region" description="Helical" evidence="6">
    <location>
        <begin position="166"/>
        <end position="191"/>
    </location>
</feature>
<evidence type="ECO:0000256" key="3">
    <source>
        <dbReference type="ARBA" id="ARBA00022692"/>
    </source>
</evidence>
<reference evidence="8 9" key="1">
    <citation type="submission" date="2017-05" db="EMBL/GenBank/DDBJ databases">
        <authorList>
            <person name="Song R."/>
            <person name="Chenine A.L."/>
            <person name="Ruprecht R.M."/>
        </authorList>
    </citation>
    <scope>NUCLEOTIDE SEQUENCE [LARGE SCALE GENOMIC DNA]</scope>
    <source>
        <strain evidence="8 9">CECT 8898</strain>
    </source>
</reference>
<keyword evidence="4 6" id="KW-1133">Transmembrane helix</keyword>
<dbReference type="GO" id="GO:0032153">
    <property type="term" value="C:cell division site"/>
    <property type="evidence" value="ECO:0007669"/>
    <property type="project" value="TreeGrafter"/>
</dbReference>
<proteinExistence type="predicted"/>
<evidence type="ECO:0000256" key="6">
    <source>
        <dbReference type="SAM" id="Phobius"/>
    </source>
</evidence>
<feature type="transmembrane region" description="Helical" evidence="6">
    <location>
        <begin position="223"/>
        <end position="241"/>
    </location>
</feature>
<dbReference type="InterPro" id="IPR004513">
    <property type="entry name" value="FtsX"/>
</dbReference>
<feature type="transmembrane region" description="Helical" evidence="6">
    <location>
        <begin position="261"/>
        <end position="283"/>
    </location>
</feature>
<dbReference type="Proteomes" id="UP000207598">
    <property type="component" value="Unassembled WGS sequence"/>
</dbReference>
<evidence type="ECO:0000313" key="8">
    <source>
        <dbReference type="EMBL" id="SMX47202.1"/>
    </source>
</evidence>
<evidence type="ECO:0000256" key="5">
    <source>
        <dbReference type="ARBA" id="ARBA00023136"/>
    </source>
</evidence>
<dbReference type="GO" id="GO:0051301">
    <property type="term" value="P:cell division"/>
    <property type="evidence" value="ECO:0007669"/>
    <property type="project" value="InterPro"/>
</dbReference>
<feature type="domain" description="ABC3 transporter permease C-terminal" evidence="7">
    <location>
        <begin position="170"/>
        <end position="284"/>
    </location>
</feature>
<feature type="transmembrane region" description="Helical" evidence="6">
    <location>
        <begin position="197"/>
        <end position="216"/>
    </location>
</feature>
<dbReference type="OrthoDB" id="9814843at2"/>